<feature type="compositionally biased region" description="Acidic residues" evidence="2">
    <location>
        <begin position="37"/>
        <end position="50"/>
    </location>
</feature>
<evidence type="ECO:0000313" key="5">
    <source>
        <dbReference type="EMBL" id="SAM05620.1"/>
    </source>
</evidence>
<feature type="region of interest" description="Disordered" evidence="2">
    <location>
        <begin position="31"/>
        <end position="50"/>
    </location>
</feature>
<feature type="compositionally biased region" description="Low complexity" evidence="2">
    <location>
        <begin position="755"/>
        <end position="767"/>
    </location>
</feature>
<dbReference type="PROSITE" id="PS50030">
    <property type="entry name" value="UBA"/>
    <property type="match status" value="1"/>
</dbReference>
<dbReference type="Pfam" id="PF00168">
    <property type="entry name" value="C2"/>
    <property type="match status" value="1"/>
</dbReference>
<feature type="domain" description="UBA" evidence="4">
    <location>
        <begin position="149"/>
        <end position="191"/>
    </location>
</feature>
<dbReference type="SUPFAM" id="SSF46934">
    <property type="entry name" value="UBA-like"/>
    <property type="match status" value="1"/>
</dbReference>
<evidence type="ECO:0000256" key="1">
    <source>
        <dbReference type="SAM" id="Coils"/>
    </source>
</evidence>
<dbReference type="PROSITE" id="PS50004">
    <property type="entry name" value="C2"/>
    <property type="match status" value="1"/>
</dbReference>
<feature type="compositionally biased region" description="Low complexity" evidence="2">
    <location>
        <begin position="331"/>
        <end position="361"/>
    </location>
</feature>
<dbReference type="Gene3D" id="2.60.40.150">
    <property type="entry name" value="C2 domain"/>
    <property type="match status" value="1"/>
</dbReference>
<evidence type="ECO:0008006" key="7">
    <source>
        <dbReference type="Google" id="ProtNLM"/>
    </source>
</evidence>
<dbReference type="PANTHER" id="PTHR13076">
    <property type="entry name" value="COILED-COIL AND C2 DOMAIN-CONTAINING PROTEIN 1-LIKE"/>
    <property type="match status" value="1"/>
</dbReference>
<gene>
    <name evidence="5" type="primary">ABSGL_11495.1 scaffold 12295</name>
</gene>
<feature type="coiled-coil region" evidence="1">
    <location>
        <begin position="910"/>
        <end position="937"/>
    </location>
</feature>
<protein>
    <recommendedName>
        <fullName evidence="7">UBA domain-containing protein</fullName>
    </recommendedName>
</protein>
<dbReference type="PANTHER" id="PTHR13076:SF9">
    <property type="entry name" value="COILED-COIL AND C2 DOMAIN-CONTAINING PROTEIN 1-LIKE"/>
    <property type="match status" value="1"/>
</dbReference>
<dbReference type="Gene3D" id="1.10.8.10">
    <property type="entry name" value="DNA helicase RuvA subunit, C-terminal domain"/>
    <property type="match status" value="1"/>
</dbReference>
<dbReference type="OrthoDB" id="19996at2759"/>
<accession>A0A168QVE7</accession>
<dbReference type="InParanoid" id="A0A168QVE7"/>
<dbReference type="SMART" id="SM00239">
    <property type="entry name" value="C2"/>
    <property type="match status" value="1"/>
</dbReference>
<evidence type="ECO:0000259" key="3">
    <source>
        <dbReference type="PROSITE" id="PS50004"/>
    </source>
</evidence>
<feature type="region of interest" description="Disordered" evidence="2">
    <location>
        <begin position="1"/>
        <end position="23"/>
    </location>
</feature>
<dbReference type="InterPro" id="IPR039725">
    <property type="entry name" value="CC2D1A/B"/>
</dbReference>
<evidence type="ECO:0000313" key="6">
    <source>
        <dbReference type="Proteomes" id="UP000078561"/>
    </source>
</evidence>
<dbReference type="InterPro" id="IPR035892">
    <property type="entry name" value="C2_domain_sf"/>
</dbReference>
<keyword evidence="1" id="KW-0175">Coiled coil</keyword>
<dbReference type="SUPFAM" id="SSF49562">
    <property type="entry name" value="C2 domain (Calcium/lipid-binding domain, CaLB)"/>
    <property type="match status" value="1"/>
</dbReference>
<dbReference type="AlphaFoldDB" id="A0A168QVE7"/>
<dbReference type="STRING" id="4829.A0A168QVE7"/>
<feature type="compositionally biased region" description="Polar residues" evidence="2">
    <location>
        <begin position="310"/>
        <end position="323"/>
    </location>
</feature>
<feature type="domain" description="C2" evidence="3">
    <location>
        <begin position="535"/>
        <end position="676"/>
    </location>
</feature>
<feature type="region of interest" description="Disordered" evidence="2">
    <location>
        <begin position="59"/>
        <end position="92"/>
    </location>
</feature>
<keyword evidence="6" id="KW-1185">Reference proteome</keyword>
<dbReference type="CDD" id="cd14297">
    <property type="entry name" value="UBA2_spUBP14_like"/>
    <property type="match status" value="1"/>
</dbReference>
<dbReference type="Pfam" id="PF22562">
    <property type="entry name" value="UBA_7"/>
    <property type="match status" value="1"/>
</dbReference>
<sequence length="937" mass="103096">MFAGKSTTRNSTTTTKQKHLDIDDIEHLLHDTLTSNEGDEADINENDLNDPELLAQLNALASSSSQPAKKETAATKQAGRPPQAQRQQKADDMEIDWDTYAALAQPENDDIQVELNENDFNDPHLLNELSAISSTAPMDVDKPQSEGAEPNEMDGSVSQLMNMGFSRNQAKKALEMFDNDMGRATNFLLDSPPSNNDNDDMEAKDRRSSAALSPPPAPPPHHYETSIDSTEQHSHTIDEHIDPPLSSTSSSRLDDLTDSMDLKERAKLYQQHALRAKKQGNMKEAVSLLRESKLLMQQYQLEQQQESLDHNSTPLSTLSQDTENPPLIPSTEAATTEAAAMPSSISASSPTSGPALPSTTAPAPPSAPAPSPALIKAQQELLQRVVQLQKEYKDAAHHYKNLGNLAVTKEMIQISKSLLKTGIQVKQQQLSEQEVDQTAKRLPDHPDLFLGNGKLRSAQPVTEFNQPTVEQMEAQLVYQIDICHNLDIQRQAGPNSKSSSAVQQTSLLPLKQAFAADLVTLRASKEQQGDSTLPPLHYEQVDYAYKNILDHLPANQMELKIMQGTGIQSLDIGTTVEPFVSWDFSGWPPENTAQAQLNKGETPVMKGSEPAFDFTVLIPITRTNRVFMRHLQRKRLLLEVFHNKYNYGFLRRPMSIGKVAIPLDTLLTKTLISGWFDLLDTNRKKTGGKLKIQLGLREPLNGQDIVSKSERWLVLDGLGQQTSQLMHSVGLTAAPCLPTSPSNAPQAIPATIPAIPSPVQATSSPVQAAPPPAQATPLQPQGDSMEPSTTANSPAIKKPAADTTNSELESAEEEIDSVDSLVSNMVLDHEINVATIAISKATDGSSSSPRTKEDWLDRKQALDIKMNMLVIQVQTGMLDMQTYLDNVEQRMNRDRHLALVFKKHNRLDLAKLALARKKIMQDELDEAKAAMAAQEED</sequence>
<dbReference type="InterPro" id="IPR000008">
    <property type="entry name" value="C2_dom"/>
</dbReference>
<dbReference type="GO" id="GO:0001227">
    <property type="term" value="F:DNA-binding transcription repressor activity, RNA polymerase II-specific"/>
    <property type="evidence" value="ECO:0007669"/>
    <property type="project" value="InterPro"/>
</dbReference>
<feature type="compositionally biased region" description="Low complexity" evidence="2">
    <location>
        <begin position="76"/>
        <end position="87"/>
    </location>
</feature>
<dbReference type="InterPro" id="IPR015940">
    <property type="entry name" value="UBA"/>
</dbReference>
<evidence type="ECO:0000259" key="4">
    <source>
        <dbReference type="PROSITE" id="PS50030"/>
    </source>
</evidence>
<dbReference type="OMA" id="PPLHYEQ"/>
<feature type="region of interest" description="Disordered" evidence="2">
    <location>
        <begin position="185"/>
        <end position="254"/>
    </location>
</feature>
<proteinExistence type="predicted"/>
<feature type="compositionally biased region" description="Low complexity" evidence="2">
    <location>
        <begin position="1"/>
        <end position="15"/>
    </location>
</feature>
<name>A0A168QVE7_ABSGL</name>
<feature type="compositionally biased region" description="Basic and acidic residues" evidence="2">
    <location>
        <begin position="221"/>
        <end position="242"/>
    </location>
</feature>
<feature type="region of interest" description="Disordered" evidence="2">
    <location>
        <begin position="133"/>
        <end position="154"/>
    </location>
</feature>
<dbReference type="Proteomes" id="UP000078561">
    <property type="component" value="Unassembled WGS sequence"/>
</dbReference>
<feature type="region of interest" description="Disordered" evidence="2">
    <location>
        <begin position="302"/>
        <end position="371"/>
    </location>
</feature>
<feature type="region of interest" description="Disordered" evidence="2">
    <location>
        <begin position="755"/>
        <end position="813"/>
    </location>
</feature>
<dbReference type="EMBL" id="LT554468">
    <property type="protein sequence ID" value="SAM05620.1"/>
    <property type="molecule type" value="Genomic_DNA"/>
</dbReference>
<feature type="compositionally biased region" description="Pro residues" evidence="2">
    <location>
        <begin position="362"/>
        <end position="371"/>
    </location>
</feature>
<dbReference type="InterPro" id="IPR009060">
    <property type="entry name" value="UBA-like_sf"/>
</dbReference>
<evidence type="ECO:0000256" key="2">
    <source>
        <dbReference type="SAM" id="MobiDB-lite"/>
    </source>
</evidence>
<dbReference type="SMART" id="SM00165">
    <property type="entry name" value="UBA"/>
    <property type="match status" value="1"/>
</dbReference>
<organism evidence="5">
    <name type="scientific">Absidia glauca</name>
    <name type="common">Pin mould</name>
    <dbReference type="NCBI Taxonomy" id="4829"/>
    <lineage>
        <taxon>Eukaryota</taxon>
        <taxon>Fungi</taxon>
        <taxon>Fungi incertae sedis</taxon>
        <taxon>Mucoromycota</taxon>
        <taxon>Mucoromycotina</taxon>
        <taxon>Mucoromycetes</taxon>
        <taxon>Mucorales</taxon>
        <taxon>Cunninghamellaceae</taxon>
        <taxon>Absidia</taxon>
    </lineage>
</organism>
<reference evidence="5" key="1">
    <citation type="submission" date="2016-04" db="EMBL/GenBank/DDBJ databases">
        <authorList>
            <person name="Evans L.H."/>
            <person name="Alamgir A."/>
            <person name="Owens N."/>
            <person name="Weber N.D."/>
            <person name="Virtaneva K."/>
            <person name="Barbian K."/>
            <person name="Babar A."/>
            <person name="Rosenke K."/>
        </authorList>
    </citation>
    <scope>NUCLEOTIDE SEQUENCE [LARGE SCALE GENOMIC DNA]</scope>
    <source>
        <strain evidence="5">CBS 101.48</strain>
    </source>
</reference>